<organism evidence="1 2">
    <name type="scientific">Segatella oris F0302</name>
    <dbReference type="NCBI Taxonomy" id="649760"/>
    <lineage>
        <taxon>Bacteria</taxon>
        <taxon>Pseudomonadati</taxon>
        <taxon>Bacteroidota</taxon>
        <taxon>Bacteroidia</taxon>
        <taxon>Bacteroidales</taxon>
        <taxon>Prevotellaceae</taxon>
        <taxon>Segatella</taxon>
    </lineage>
</organism>
<name>D1QUE2_9BACT</name>
<comment type="caution">
    <text evidence="1">The sequence shown here is derived from an EMBL/GenBank/DDBJ whole genome shotgun (WGS) entry which is preliminary data.</text>
</comment>
<sequence length="149" mass="16705">MPSEGHAPTVQVEVIHSCGKVTREILGNGSCNWSREYKKLLQALPDYFSMGNPIPASAFSSSLQPNQQQDENKELAALAKSIHADSTEEDLYRLTELTVKWVIANPQPIKLKQVNYQRQQNKTGVSFKRHHLAVQKGNTWQAIGSLFDT</sequence>
<evidence type="ECO:0000313" key="1">
    <source>
        <dbReference type="EMBL" id="EFB31066.1"/>
    </source>
</evidence>
<dbReference type="AlphaFoldDB" id="D1QUE2"/>
<dbReference type="STRING" id="649760.HMPREF0971_02625"/>
<dbReference type="HOGENOM" id="CLU_1747998_0_0_10"/>
<gene>
    <name evidence="1" type="ORF">HMPREF0971_02625</name>
</gene>
<accession>D1QUE2</accession>
<evidence type="ECO:0000313" key="2">
    <source>
        <dbReference type="Proteomes" id="UP000004079"/>
    </source>
</evidence>
<proteinExistence type="predicted"/>
<dbReference type="Proteomes" id="UP000004079">
    <property type="component" value="Unassembled WGS sequence"/>
</dbReference>
<dbReference type="RefSeq" id="WP_004374944.1">
    <property type="nucleotide sequence ID" value="NZ_GG703888.1"/>
</dbReference>
<dbReference type="EMBL" id="ACUZ02000046">
    <property type="protein sequence ID" value="EFB31066.1"/>
    <property type="molecule type" value="Genomic_DNA"/>
</dbReference>
<protein>
    <submittedName>
        <fullName evidence="1">Uncharacterized protein</fullName>
    </submittedName>
</protein>
<reference evidence="1 2" key="1">
    <citation type="submission" date="2009-11" db="EMBL/GenBank/DDBJ databases">
        <authorList>
            <person name="Weinstock G."/>
            <person name="Sodergren E."/>
            <person name="Clifton S."/>
            <person name="Fulton L."/>
            <person name="Fulton B."/>
            <person name="Courtney L."/>
            <person name="Fronick C."/>
            <person name="Harrison M."/>
            <person name="Strong C."/>
            <person name="Farmer C."/>
            <person name="Delahaunty K."/>
            <person name="Markovic C."/>
            <person name="Hall O."/>
            <person name="Minx P."/>
            <person name="Tomlinson C."/>
            <person name="Mitreva M."/>
            <person name="Nelson J."/>
            <person name="Hou S."/>
            <person name="Wollam A."/>
            <person name="Pepin K.H."/>
            <person name="Johnson M."/>
            <person name="Bhonagiri V."/>
            <person name="Nash W.E."/>
            <person name="Warren W."/>
            <person name="Chinwalla A."/>
            <person name="Mardis E.R."/>
            <person name="Wilson R.K."/>
        </authorList>
    </citation>
    <scope>NUCLEOTIDE SEQUENCE [LARGE SCALE GENOMIC DNA]</scope>
    <source>
        <strain evidence="1 2">F0302</strain>
    </source>
</reference>